<feature type="domain" description="Peptidase S9 prolyl oligopeptidase catalytic" evidence="6">
    <location>
        <begin position="469"/>
        <end position="675"/>
    </location>
</feature>
<evidence type="ECO:0000256" key="5">
    <source>
        <dbReference type="ARBA" id="ARBA00022825"/>
    </source>
</evidence>
<evidence type="ECO:0000256" key="2">
    <source>
        <dbReference type="ARBA" id="ARBA00011897"/>
    </source>
</evidence>
<name>A0ABY4L6Q3_THEAE</name>
<proteinExistence type="predicted"/>
<dbReference type="PRINTS" id="PR00862">
    <property type="entry name" value="PROLIGOPTASE"/>
</dbReference>
<evidence type="ECO:0000259" key="7">
    <source>
        <dbReference type="Pfam" id="PF02897"/>
    </source>
</evidence>
<dbReference type="InterPro" id="IPR002470">
    <property type="entry name" value="Peptidase_S9A"/>
</dbReference>
<keyword evidence="9" id="KW-1185">Reference proteome</keyword>
<dbReference type="EMBL" id="CP051627">
    <property type="protein sequence ID" value="UPT23353.1"/>
    <property type="molecule type" value="Genomic_DNA"/>
</dbReference>
<dbReference type="EC" id="3.4.21.26" evidence="2"/>
<evidence type="ECO:0000256" key="4">
    <source>
        <dbReference type="ARBA" id="ARBA00022801"/>
    </source>
</evidence>
<protein>
    <recommendedName>
        <fullName evidence="2">prolyl oligopeptidase</fullName>
        <ecNumber evidence="2">3.4.21.26</ecNumber>
    </recommendedName>
</protein>
<dbReference type="SUPFAM" id="SSF50993">
    <property type="entry name" value="Peptidase/esterase 'gauge' domain"/>
    <property type="match status" value="1"/>
</dbReference>
<dbReference type="Proteomes" id="UP000832041">
    <property type="component" value="Chromosome"/>
</dbReference>
<dbReference type="InterPro" id="IPR051167">
    <property type="entry name" value="Prolyl_oligopep/macrocyclase"/>
</dbReference>
<dbReference type="PANTHER" id="PTHR42881">
    <property type="entry name" value="PROLYL ENDOPEPTIDASE"/>
    <property type="match status" value="1"/>
</dbReference>
<gene>
    <name evidence="8" type="ORF">FOF52_05700</name>
</gene>
<reference evidence="8 9" key="1">
    <citation type="submission" date="2020-04" db="EMBL/GenBank/DDBJ databases">
        <title>Thermobifida alba genome sequencing and assembly.</title>
        <authorList>
            <person name="Luzics S."/>
            <person name="Horvath B."/>
            <person name="Nagy I."/>
            <person name="Toth A."/>
            <person name="Nagy I."/>
            <person name="Kukolya J."/>
        </authorList>
    </citation>
    <scope>NUCLEOTIDE SEQUENCE [LARGE SCALE GENOMIC DNA]</scope>
    <source>
        <strain evidence="8 9">DSM 43795</strain>
    </source>
</reference>
<evidence type="ECO:0000256" key="3">
    <source>
        <dbReference type="ARBA" id="ARBA00022670"/>
    </source>
</evidence>
<evidence type="ECO:0000313" key="9">
    <source>
        <dbReference type="Proteomes" id="UP000832041"/>
    </source>
</evidence>
<feature type="domain" description="Peptidase S9A N-terminal" evidence="7">
    <location>
        <begin position="4"/>
        <end position="398"/>
    </location>
</feature>
<accession>A0ABY4L6Q3</accession>
<keyword evidence="5" id="KW-0720">Serine protease</keyword>
<dbReference type="InterPro" id="IPR029058">
    <property type="entry name" value="AB_hydrolase_fold"/>
</dbReference>
<evidence type="ECO:0000313" key="8">
    <source>
        <dbReference type="EMBL" id="UPT23353.1"/>
    </source>
</evidence>
<dbReference type="Pfam" id="PF02897">
    <property type="entry name" value="Peptidase_S9_N"/>
    <property type="match status" value="1"/>
</dbReference>
<keyword evidence="4" id="KW-0378">Hydrolase</keyword>
<comment type="catalytic activity">
    <reaction evidence="1">
        <text>Hydrolysis of Pro-|-Xaa &gt;&gt; Ala-|-Xaa in oligopeptides.</text>
        <dbReference type="EC" id="3.4.21.26"/>
    </reaction>
</comment>
<dbReference type="InterPro" id="IPR001375">
    <property type="entry name" value="Peptidase_S9_cat"/>
</dbReference>
<sequence>MAHPAARRQDVVDELHGHAVADPYRWLEDGESAECRAWLAAQERMFAEHAAQWRDREAFASLLRELAGAGGAAVPVLSVPVVRGDRRFLLRRAPGQQLPVLVVAEGDQAERTLLDPVALDASATTTLDAWRPSWNGELVACQLSRRGSERPVLRVLEVATGRFVDGPVRPGRVTPVAWLGDDSGFYYVDTPAGGRRLRLHRIGQPECADTVVHTVEWPQLSVATSPGGRWVMVSAAAGATSGNLLWLGEHRADGLALRRVHDGTGDGSRAVLKFGPGERIYAVTDAGAPFGRLCAVDPAAPDSGHWHTLVASEAPAVLTDCVVLRDPAGAGVRLLVGYSRHGVGDLVLHDAQGNRLGHVPLPGAGTVLRLSAPPTGAAEAWFSYTDFVTPPTVYRFRLGRGVEAAGRPATGAGPRPRVRQVTYASHDGTPVRMHLVGLPADGAGPRPTLLTAYGGFGASSVPGYSPAALAWVRAGGLYAVAHVRGGGEEGTGWHAAGRGRAKPNAIADLGAAARWLVARGWTSPDRLALRGASHSGLLVAAALVRDPGLYAAAVCSDAVTDMVRYPLFGVGRLWTEEFGTAEDPEELEVLLGYSPYHRVRPGTPYPAVLLTCARTDPRVDSLHTRKMAAALQHATCSPHPVLLRCEADVGHGARSVSRWVELQADILAFCAAHTGLAEVCADRGSLRRGASAVG</sequence>
<keyword evidence="3" id="KW-0645">Protease</keyword>
<organism evidence="8 9">
    <name type="scientific">Thermobifida alba</name>
    <name type="common">Thermomonospora alba</name>
    <dbReference type="NCBI Taxonomy" id="53522"/>
    <lineage>
        <taxon>Bacteria</taxon>
        <taxon>Bacillati</taxon>
        <taxon>Actinomycetota</taxon>
        <taxon>Actinomycetes</taxon>
        <taxon>Streptosporangiales</taxon>
        <taxon>Nocardiopsidaceae</taxon>
        <taxon>Thermobifida</taxon>
    </lineage>
</organism>
<evidence type="ECO:0000259" key="6">
    <source>
        <dbReference type="Pfam" id="PF00326"/>
    </source>
</evidence>
<dbReference type="PANTHER" id="PTHR42881:SF2">
    <property type="entry name" value="PROLYL ENDOPEPTIDASE"/>
    <property type="match status" value="1"/>
</dbReference>
<dbReference type="InterPro" id="IPR023302">
    <property type="entry name" value="Pept_S9A_N"/>
</dbReference>
<dbReference type="SUPFAM" id="SSF53474">
    <property type="entry name" value="alpha/beta-Hydrolases"/>
    <property type="match status" value="1"/>
</dbReference>
<dbReference type="Gene3D" id="2.130.10.120">
    <property type="entry name" value="Prolyl oligopeptidase, N-terminal domain"/>
    <property type="match status" value="1"/>
</dbReference>
<evidence type="ECO:0000256" key="1">
    <source>
        <dbReference type="ARBA" id="ARBA00001070"/>
    </source>
</evidence>
<dbReference type="Gene3D" id="3.40.50.1820">
    <property type="entry name" value="alpha/beta hydrolase"/>
    <property type="match status" value="1"/>
</dbReference>
<dbReference type="Pfam" id="PF00326">
    <property type="entry name" value="Peptidase_S9"/>
    <property type="match status" value="1"/>
</dbReference>